<keyword evidence="3 9" id="KW-0813">Transport</keyword>
<evidence type="ECO:0000256" key="1">
    <source>
        <dbReference type="ARBA" id="ARBA00004377"/>
    </source>
</evidence>
<evidence type="ECO:0000256" key="6">
    <source>
        <dbReference type="ARBA" id="ARBA00022692"/>
    </source>
</evidence>
<evidence type="ECO:0000259" key="12">
    <source>
        <dbReference type="Pfam" id="PF25994"/>
    </source>
</evidence>
<comment type="subcellular location">
    <subcellularLocation>
        <location evidence="1 9">Cell inner membrane</location>
        <topology evidence="1 9">Single-pass membrane protein</topology>
    </subcellularLocation>
</comment>
<dbReference type="PROSITE" id="PS00543">
    <property type="entry name" value="HLYD_FAMILY"/>
    <property type="match status" value="1"/>
</dbReference>
<sequence length="454" mass="50438">MSSEEQPNVVQLPSAGDSQERDDRPYQPSGPNKAVLIGIAIIMVAFAGFGTWAAMAPLDSASVAPGTVVVESNRKTVQHLDGGVIKNILVQNGDAVKRGEVLVQLDGTEAKAQVESVRAKLDSALARRARLLAERDGKASIDFPEELTRRRDQPQVRAIMAGERSSFAERQRTREGQVAIQKQKIQRLEQEIGGVRAQLASKRRQTDILTNELKSLRKLHEQGLFPKTRVLQRERQLAQLEGDIGADQASIARAQAQISKAELQIEQVRQEFQEKVVSELRKVEDRVTELRKQLVMANEKLARTTISAPQAGVVQNMKIHTEDSAVVRPGQKIMQIIPTDDELIVEAEVKPRDIDQVKEGQKAEVRLSAFDMRTTPVLFGKVKTVSADRIVREENNKSFYKARVKIGSEELEKLGGKKLQAGMPAQVFIKTGERTMLEYLINPLTEAMSTAFKS</sequence>
<dbReference type="NCBIfam" id="TIGR01843">
    <property type="entry name" value="type_I_hlyD"/>
    <property type="match status" value="1"/>
</dbReference>
<feature type="compositionally biased region" description="Polar residues" evidence="11">
    <location>
        <begin position="1"/>
        <end position="11"/>
    </location>
</feature>
<feature type="transmembrane region" description="Helical" evidence="9">
    <location>
        <begin position="34"/>
        <end position="55"/>
    </location>
</feature>
<feature type="coiled-coil region" evidence="10">
    <location>
        <begin position="251"/>
        <end position="300"/>
    </location>
</feature>
<reference evidence="14 15" key="1">
    <citation type="submission" date="2016-10" db="EMBL/GenBank/DDBJ databases">
        <authorList>
            <person name="de Groot N.N."/>
        </authorList>
    </citation>
    <scope>NUCLEOTIDE SEQUENCE [LARGE SCALE GENOMIC DNA]</scope>
    <source>
        <strain evidence="14 15">DSM 25584</strain>
    </source>
</reference>
<proteinExistence type="inferred from homology"/>
<feature type="domain" description="AprE-like long alpha-helical hairpin" evidence="12">
    <location>
        <begin position="110"/>
        <end position="298"/>
    </location>
</feature>
<keyword evidence="6 9" id="KW-0812">Transmembrane</keyword>
<dbReference type="Proteomes" id="UP000199415">
    <property type="component" value="Unassembled WGS sequence"/>
</dbReference>
<dbReference type="EMBL" id="FNCE01000006">
    <property type="protein sequence ID" value="SDG19761.1"/>
    <property type="molecule type" value="Genomic_DNA"/>
</dbReference>
<keyword evidence="4 9" id="KW-1003">Cell membrane</keyword>
<evidence type="ECO:0000256" key="11">
    <source>
        <dbReference type="SAM" id="MobiDB-lite"/>
    </source>
</evidence>
<feature type="coiled-coil region" evidence="10">
    <location>
        <begin position="178"/>
        <end position="219"/>
    </location>
</feature>
<organism evidence="14 15">
    <name type="scientific">Limimonas halophila</name>
    <dbReference type="NCBI Taxonomy" id="1082479"/>
    <lineage>
        <taxon>Bacteria</taxon>
        <taxon>Pseudomonadati</taxon>
        <taxon>Pseudomonadota</taxon>
        <taxon>Alphaproteobacteria</taxon>
        <taxon>Rhodospirillales</taxon>
        <taxon>Rhodovibrionaceae</taxon>
        <taxon>Limimonas</taxon>
    </lineage>
</organism>
<keyword evidence="8 9" id="KW-0472">Membrane</keyword>
<evidence type="ECO:0000256" key="10">
    <source>
        <dbReference type="SAM" id="Coils"/>
    </source>
</evidence>
<dbReference type="Gene3D" id="2.40.50.100">
    <property type="match status" value="1"/>
</dbReference>
<dbReference type="Gene3D" id="2.40.30.170">
    <property type="match status" value="1"/>
</dbReference>
<evidence type="ECO:0000256" key="9">
    <source>
        <dbReference type="RuleBase" id="RU365093"/>
    </source>
</evidence>
<protein>
    <recommendedName>
        <fullName evidence="9">Membrane fusion protein (MFP) family protein</fullName>
    </recommendedName>
</protein>
<evidence type="ECO:0000313" key="14">
    <source>
        <dbReference type="EMBL" id="SDG19761.1"/>
    </source>
</evidence>
<dbReference type="GO" id="GO:0005886">
    <property type="term" value="C:plasma membrane"/>
    <property type="evidence" value="ECO:0007669"/>
    <property type="project" value="UniProtKB-SubCell"/>
</dbReference>
<dbReference type="InterPro" id="IPR050739">
    <property type="entry name" value="MFP"/>
</dbReference>
<evidence type="ECO:0000256" key="4">
    <source>
        <dbReference type="ARBA" id="ARBA00022475"/>
    </source>
</evidence>
<keyword evidence="5 9" id="KW-0997">Cell inner membrane</keyword>
<dbReference type="GO" id="GO:0009306">
    <property type="term" value="P:protein secretion"/>
    <property type="evidence" value="ECO:0007669"/>
    <property type="project" value="InterPro"/>
</dbReference>
<dbReference type="InterPro" id="IPR058982">
    <property type="entry name" value="Beta-barrel_AprE"/>
</dbReference>
<evidence type="ECO:0000256" key="7">
    <source>
        <dbReference type="ARBA" id="ARBA00022989"/>
    </source>
</evidence>
<dbReference type="Pfam" id="PF26002">
    <property type="entry name" value="Beta-barrel_AprE"/>
    <property type="match status" value="1"/>
</dbReference>
<name>A0A1G7S9W6_9PROT</name>
<evidence type="ECO:0000256" key="3">
    <source>
        <dbReference type="ARBA" id="ARBA00022448"/>
    </source>
</evidence>
<dbReference type="Pfam" id="PF25994">
    <property type="entry name" value="HH_AprE"/>
    <property type="match status" value="1"/>
</dbReference>
<dbReference type="InterPro" id="IPR058781">
    <property type="entry name" value="HH_AprE-like"/>
</dbReference>
<keyword evidence="7 9" id="KW-1133">Transmembrane helix</keyword>
<dbReference type="AlphaFoldDB" id="A0A1G7S9W6"/>
<evidence type="ECO:0000313" key="15">
    <source>
        <dbReference type="Proteomes" id="UP000199415"/>
    </source>
</evidence>
<keyword evidence="10" id="KW-0175">Coiled coil</keyword>
<evidence type="ECO:0000256" key="5">
    <source>
        <dbReference type="ARBA" id="ARBA00022519"/>
    </source>
</evidence>
<dbReference type="PANTHER" id="PTHR30386">
    <property type="entry name" value="MEMBRANE FUSION SUBUNIT OF EMRAB-TOLC MULTIDRUG EFFLUX PUMP"/>
    <property type="match status" value="1"/>
</dbReference>
<accession>A0A1G7S9W6</accession>
<evidence type="ECO:0000259" key="13">
    <source>
        <dbReference type="Pfam" id="PF26002"/>
    </source>
</evidence>
<dbReference type="RefSeq" id="WP_090020236.1">
    <property type="nucleotide sequence ID" value="NZ_FNCE01000006.1"/>
</dbReference>
<dbReference type="SUPFAM" id="SSF111369">
    <property type="entry name" value="HlyD-like secretion proteins"/>
    <property type="match status" value="2"/>
</dbReference>
<keyword evidence="15" id="KW-1185">Reference proteome</keyword>
<comment type="similarity">
    <text evidence="2 9">Belongs to the membrane fusion protein (MFP) (TC 8.A.1) family.</text>
</comment>
<dbReference type="STRING" id="1082479.SAMN05216241_106174"/>
<evidence type="ECO:0000256" key="8">
    <source>
        <dbReference type="ARBA" id="ARBA00023136"/>
    </source>
</evidence>
<feature type="region of interest" description="Disordered" evidence="11">
    <location>
        <begin position="1"/>
        <end position="29"/>
    </location>
</feature>
<gene>
    <name evidence="14" type="ORF">SAMN05216241_106174</name>
</gene>
<dbReference type="InterPro" id="IPR006144">
    <property type="entry name" value="Secretion_HlyD_CS"/>
</dbReference>
<dbReference type="OrthoDB" id="9810980at2"/>
<dbReference type="PANTHER" id="PTHR30386:SF17">
    <property type="entry name" value="ALKALINE PROTEASE SECRETION PROTEIN APRE"/>
    <property type="match status" value="1"/>
</dbReference>
<evidence type="ECO:0000256" key="2">
    <source>
        <dbReference type="ARBA" id="ARBA00009477"/>
    </source>
</evidence>
<feature type="domain" description="AprE-like beta-barrel" evidence="13">
    <location>
        <begin position="343"/>
        <end position="432"/>
    </location>
</feature>
<dbReference type="PRINTS" id="PR01490">
    <property type="entry name" value="RTXTOXIND"/>
</dbReference>
<dbReference type="InterPro" id="IPR010129">
    <property type="entry name" value="T1SS_HlyD"/>
</dbReference>